<dbReference type="EMBL" id="CADEPM010000001">
    <property type="protein sequence ID" value="CAB3397428.1"/>
    <property type="molecule type" value="Genomic_DNA"/>
</dbReference>
<dbReference type="OrthoDB" id="5830698at2759"/>
<evidence type="ECO:0000313" key="3">
    <source>
        <dbReference type="EMBL" id="CAB3397428.1"/>
    </source>
</evidence>
<evidence type="ECO:0000256" key="1">
    <source>
        <dbReference type="SAM" id="Coils"/>
    </source>
</evidence>
<feature type="region of interest" description="Disordered" evidence="2">
    <location>
        <begin position="491"/>
        <end position="520"/>
    </location>
</feature>
<feature type="region of interest" description="Disordered" evidence="2">
    <location>
        <begin position="639"/>
        <end position="926"/>
    </location>
</feature>
<evidence type="ECO:0000256" key="2">
    <source>
        <dbReference type="SAM" id="MobiDB-lite"/>
    </source>
</evidence>
<feature type="coiled-coil region" evidence="1">
    <location>
        <begin position="382"/>
        <end position="465"/>
    </location>
</feature>
<proteinExistence type="predicted"/>
<protein>
    <submittedName>
        <fullName evidence="3">Uncharacterized protein</fullName>
    </submittedName>
</protein>
<dbReference type="AlphaFoldDB" id="A0A8S1EBJ6"/>
<feature type="region of interest" description="Disordered" evidence="2">
    <location>
        <begin position="38"/>
        <end position="68"/>
    </location>
</feature>
<keyword evidence="4" id="KW-1185">Reference proteome</keyword>
<feature type="compositionally biased region" description="Polar residues" evidence="2">
    <location>
        <begin position="855"/>
        <end position="867"/>
    </location>
</feature>
<dbReference type="Proteomes" id="UP000494206">
    <property type="component" value="Unassembled WGS sequence"/>
</dbReference>
<feature type="compositionally biased region" description="Polar residues" evidence="2">
    <location>
        <begin position="768"/>
        <end position="777"/>
    </location>
</feature>
<evidence type="ECO:0000313" key="4">
    <source>
        <dbReference type="Proteomes" id="UP000494206"/>
    </source>
</evidence>
<feature type="compositionally biased region" description="Low complexity" evidence="2">
    <location>
        <begin position="40"/>
        <end position="49"/>
    </location>
</feature>
<feature type="compositionally biased region" description="Low complexity" evidence="2">
    <location>
        <begin position="898"/>
        <end position="910"/>
    </location>
</feature>
<feature type="region of interest" description="Disordered" evidence="2">
    <location>
        <begin position="1"/>
        <end position="24"/>
    </location>
</feature>
<feature type="compositionally biased region" description="Basic and acidic residues" evidence="2">
    <location>
        <begin position="645"/>
        <end position="656"/>
    </location>
</feature>
<feature type="compositionally biased region" description="Basic and acidic residues" evidence="2">
    <location>
        <begin position="671"/>
        <end position="686"/>
    </location>
</feature>
<feature type="region of interest" description="Disordered" evidence="2">
    <location>
        <begin position="590"/>
        <end position="614"/>
    </location>
</feature>
<gene>
    <name evidence="3" type="ORF">CBOVIS_LOCUS837</name>
</gene>
<comment type="caution">
    <text evidence="3">The sequence shown here is derived from an EMBL/GenBank/DDBJ whole genome shotgun (WGS) entry which is preliminary data.</text>
</comment>
<sequence length="926" mass="104709">MQTENGEEEGKVIEKTSINNEDASEAIISENKICDENLESSSSCSSSSSKENAKLSGPPSASSKQADDDSVVLCPECGSATDLRQLKKSSYKPRRRSQVVWIYRALCSNISCGTWTGPYRRFENSSFIDVDEGGASVTEVRKRKLGNEPIAVQIIQQQVVQVPKNTSIAETQTESREFVTSALIREVIDKELLIDFFDNEDLMLNATPLKLKKQIFIAKSIMENQKREIQMLKENQNKYREVTKKFSEANRALRMTYNDQLGRLKDDINELREEFSAHHLEVISETKKNKMKFEKEKELLRQRYDDLELKNQKLEADLEYRDKLVEYERARAEFFLRQKDIFEQRQNAAKEYAEEMKAKMEDKLYIKNNEMCTKCQCVEKSRKKLAAEMAAMTLSLEQAIREKNESIERREKAERVSQILGQEVDKNSYEMRTWKAQAEKFKKECASLTQTIKEMKDAKMKASQNIMKADFMPRTPGGTPETAIRTPVSEVMKGTPKSVSCTPSTAEIERETPEDSEIVENTSSPRVLNGLKAKLNLKSPKPYELILPKPPEPPAPIAEGFASWIPKEKLSAPAPLLNAFGLPIEMEKPEPKQETPVIPPSQVPAPWEKTNNINPKGSSALALAAARVEAADFLGGSTLPKARSRALEEVRNREDSTGGETMSKRAKKRERKEIMAKMRAVPEMKFIESASSSPVQKLPPLYGESMKKIPKKSSAPTPATNSDDEPGTPNEIPGLSLLKPSLREEDAGPSFSPSASTFQEVSSIPARSRNSSTSSTKPPLRPAEIRGNPFGIQPAVRKLSPLRVTPEMTRHHSENPRPAPFIDRRGPTSNCTEWTDSRPLPPDRSFSYLPWHRTSPANHQPPRQQYESPFGIVTYKNDDSWGRPFPVPESHRRDESWNRSSSVSFFSRPSEQPQDPRFGPKRSFWE</sequence>
<feature type="compositionally biased region" description="Polar residues" evidence="2">
    <location>
        <begin position="751"/>
        <end position="762"/>
    </location>
</feature>
<name>A0A8S1EBJ6_9PELO</name>
<feature type="coiled-coil region" evidence="1">
    <location>
        <begin position="222"/>
        <end position="317"/>
    </location>
</feature>
<keyword evidence="1" id="KW-0175">Coiled coil</keyword>
<accession>A0A8S1EBJ6</accession>
<organism evidence="3 4">
    <name type="scientific">Caenorhabditis bovis</name>
    <dbReference type="NCBI Taxonomy" id="2654633"/>
    <lineage>
        <taxon>Eukaryota</taxon>
        <taxon>Metazoa</taxon>
        <taxon>Ecdysozoa</taxon>
        <taxon>Nematoda</taxon>
        <taxon>Chromadorea</taxon>
        <taxon>Rhabditida</taxon>
        <taxon>Rhabditina</taxon>
        <taxon>Rhabditomorpha</taxon>
        <taxon>Rhabditoidea</taxon>
        <taxon>Rhabditidae</taxon>
        <taxon>Peloderinae</taxon>
        <taxon>Caenorhabditis</taxon>
    </lineage>
</organism>
<reference evidence="3 4" key="1">
    <citation type="submission" date="2020-04" db="EMBL/GenBank/DDBJ databases">
        <authorList>
            <person name="Laetsch R D."/>
            <person name="Stevens L."/>
            <person name="Kumar S."/>
            <person name="Blaxter L. M."/>
        </authorList>
    </citation>
    <scope>NUCLEOTIDE SEQUENCE [LARGE SCALE GENOMIC DNA]</scope>
</reference>